<proteinExistence type="predicted"/>
<organism evidence="2 3">
    <name type="scientific">Pycnoporus cinnabarinus</name>
    <name type="common">Cinnabar-red polypore</name>
    <name type="synonym">Trametes cinnabarina</name>
    <dbReference type="NCBI Taxonomy" id="5643"/>
    <lineage>
        <taxon>Eukaryota</taxon>
        <taxon>Fungi</taxon>
        <taxon>Dikarya</taxon>
        <taxon>Basidiomycota</taxon>
        <taxon>Agaricomycotina</taxon>
        <taxon>Agaricomycetes</taxon>
        <taxon>Polyporales</taxon>
        <taxon>Polyporaceae</taxon>
        <taxon>Trametes</taxon>
    </lineage>
</organism>
<dbReference type="EMBL" id="CCBP010000055">
    <property type="protein sequence ID" value="CDO69782.1"/>
    <property type="molecule type" value="Genomic_DNA"/>
</dbReference>
<name>A0A060S5T2_PYCCI</name>
<dbReference type="Gene3D" id="2.100.10.30">
    <property type="entry name" value="Jacalin-like lectin domain"/>
    <property type="match status" value="1"/>
</dbReference>
<dbReference type="Pfam" id="PF01419">
    <property type="entry name" value="Jacalin"/>
    <property type="match status" value="1"/>
</dbReference>
<accession>A0A060S5T2</accession>
<dbReference type="InterPro" id="IPR036404">
    <property type="entry name" value="Jacalin-like_lectin_dom_sf"/>
</dbReference>
<evidence type="ECO:0000259" key="1">
    <source>
        <dbReference type="Pfam" id="PF01419"/>
    </source>
</evidence>
<evidence type="ECO:0000313" key="3">
    <source>
        <dbReference type="Proteomes" id="UP000029665"/>
    </source>
</evidence>
<evidence type="ECO:0000313" key="2">
    <source>
        <dbReference type="EMBL" id="CDO69782.1"/>
    </source>
</evidence>
<gene>
    <name evidence="2" type="ORF">BN946_scf184766.g27</name>
</gene>
<reference evidence="2" key="1">
    <citation type="submission" date="2014-01" db="EMBL/GenBank/DDBJ databases">
        <title>The genome of the white-rot fungus Pycnoporus cinnabarinus: a basidiomycete model with a versatile arsenal for lignocellulosic biomass breakdown.</title>
        <authorList>
            <person name="Levasseur A."/>
            <person name="Lomascolo A."/>
            <person name="Ruiz-Duenas F.J."/>
            <person name="Uzan E."/>
            <person name="Piumi F."/>
            <person name="Kues U."/>
            <person name="Ram A.F.J."/>
            <person name="Murat C."/>
            <person name="Haon M."/>
            <person name="Benoit I."/>
            <person name="Arfi Y."/>
            <person name="Chevret D."/>
            <person name="Drula E."/>
            <person name="Kwon M.J."/>
            <person name="Gouret P."/>
            <person name="Lesage-Meessen L."/>
            <person name="Lombard V."/>
            <person name="Mariette J."/>
            <person name="Noirot C."/>
            <person name="Park J."/>
            <person name="Patyshakuliyeva A."/>
            <person name="Wieneger R.A.B."/>
            <person name="Wosten H.A.B."/>
            <person name="Martin F."/>
            <person name="Coutinho P.M."/>
            <person name="de Vries R."/>
            <person name="Martinez A.T."/>
            <person name="Klopp C."/>
            <person name="Pontarotti P."/>
            <person name="Henrissat B."/>
            <person name="Record E."/>
        </authorList>
    </citation>
    <scope>NUCLEOTIDE SEQUENCE [LARGE SCALE GENOMIC DNA]</scope>
    <source>
        <strain evidence="2">BRFM137</strain>
    </source>
</reference>
<dbReference type="Proteomes" id="UP000029665">
    <property type="component" value="Unassembled WGS sequence"/>
</dbReference>
<sequence>MSSFSTTVLVGGNDGAISQDILFLDGDNNIVINNANKNQLDLKHPILQIAISCGWVVDGFSVTYQLGDGSSTTMTHGSQFSPSSAVITFNANEKLVGVYGRAGLQTYYNRSLINNISFVIFDTVAGTTRTAGPYGNGSKSNQGTPFYVSDVMAFGSFAQPNAATVGLSGVFFYKS</sequence>
<dbReference type="OMA" id="IGHGSQF"/>
<dbReference type="OrthoDB" id="3353688at2759"/>
<dbReference type="InterPro" id="IPR001229">
    <property type="entry name" value="Jacalin-like_lectin_dom"/>
</dbReference>
<dbReference type="SUPFAM" id="SSF51101">
    <property type="entry name" value="Mannose-binding lectins"/>
    <property type="match status" value="1"/>
</dbReference>
<comment type="caution">
    <text evidence="2">The sequence shown here is derived from an EMBL/GenBank/DDBJ whole genome shotgun (WGS) entry which is preliminary data.</text>
</comment>
<feature type="domain" description="Jacalin-type lectin" evidence="1">
    <location>
        <begin position="44"/>
        <end position="149"/>
    </location>
</feature>
<protein>
    <recommendedName>
        <fullName evidence="1">Jacalin-type lectin domain-containing protein</fullName>
    </recommendedName>
</protein>
<dbReference type="AlphaFoldDB" id="A0A060S5T2"/>
<dbReference type="HOGENOM" id="CLU_1540226_0_0_1"/>
<keyword evidence="3" id="KW-1185">Reference proteome</keyword>